<comment type="caution">
    <text evidence="2">The sequence shown here is derived from an EMBL/GenBank/DDBJ whole genome shotgun (WGS) entry which is preliminary data.</text>
</comment>
<proteinExistence type="predicted"/>
<evidence type="ECO:0000259" key="1">
    <source>
        <dbReference type="Pfam" id="PF13460"/>
    </source>
</evidence>
<sequence>MRKFVILHPTGRIGRMVIDKVLADDQFKDVNLTLVTDRPELIQDLASDRVEIIPGKASDLAVIMEATKDCDLVFLAKVDDKKFTRITRNLVKASKENGFDRIVELSLAGLYYEIVGEFGTWVDEWVGSGRFLPAREAGHRLEEAGVNYTLIRMPALTDWPDVKYSLTQRDQEFVGVSVSRVSVADLVLKIMADPNYLAYASVGIAQPETAGYERPVY</sequence>
<dbReference type="PATRIC" id="fig|1293597.4.peg.46"/>
<dbReference type="AlphaFoldDB" id="A0A0R1M6S9"/>
<dbReference type="Proteomes" id="UP000051074">
    <property type="component" value="Unassembled WGS sequence"/>
</dbReference>
<dbReference type="STRING" id="1293597.FC20_GL000046"/>
<reference evidence="2 3" key="1">
    <citation type="journal article" date="2015" name="Genome Announc.">
        <title>Expanding the biotechnology potential of lactobacilli through comparative genomics of 213 strains and associated genera.</title>
        <authorList>
            <person name="Sun Z."/>
            <person name="Harris H.M."/>
            <person name="McCann A."/>
            <person name="Guo C."/>
            <person name="Argimon S."/>
            <person name="Zhang W."/>
            <person name="Yang X."/>
            <person name="Jeffery I.B."/>
            <person name="Cooney J.C."/>
            <person name="Kagawa T.F."/>
            <person name="Liu W."/>
            <person name="Song Y."/>
            <person name="Salvetti E."/>
            <person name="Wrobel A."/>
            <person name="Rasinkangas P."/>
            <person name="Parkhill J."/>
            <person name="Rea M.C."/>
            <person name="O'Sullivan O."/>
            <person name="Ritari J."/>
            <person name="Douillard F.P."/>
            <person name="Paul Ross R."/>
            <person name="Yang R."/>
            <person name="Briner A.E."/>
            <person name="Felis G.E."/>
            <person name="de Vos W.M."/>
            <person name="Barrangou R."/>
            <person name="Klaenhammer T.R."/>
            <person name="Caufield P.W."/>
            <person name="Cui Y."/>
            <person name="Zhang H."/>
            <person name="O'Toole P.W."/>
        </authorList>
    </citation>
    <scope>NUCLEOTIDE SEQUENCE [LARGE SCALE GENOMIC DNA]</scope>
    <source>
        <strain evidence="2 3">DSM 19284</strain>
    </source>
</reference>
<name>A0A0R1M6S9_9LACO</name>
<dbReference type="Gene3D" id="3.40.50.720">
    <property type="entry name" value="NAD(P)-binding Rossmann-like Domain"/>
    <property type="match status" value="1"/>
</dbReference>
<dbReference type="InterPro" id="IPR016040">
    <property type="entry name" value="NAD(P)-bd_dom"/>
</dbReference>
<organism evidence="2 3">
    <name type="scientific">Lactobacillus equicursoris DSM 19284 = JCM 14600 = CIP 110162</name>
    <dbReference type="NCBI Taxonomy" id="1293597"/>
    <lineage>
        <taxon>Bacteria</taxon>
        <taxon>Bacillati</taxon>
        <taxon>Bacillota</taxon>
        <taxon>Bacilli</taxon>
        <taxon>Lactobacillales</taxon>
        <taxon>Lactobacillaceae</taxon>
        <taxon>Lactobacillus</taxon>
    </lineage>
</organism>
<evidence type="ECO:0000313" key="3">
    <source>
        <dbReference type="Proteomes" id="UP000051074"/>
    </source>
</evidence>
<gene>
    <name evidence="2" type="ORF">FC20_GL000046</name>
</gene>
<keyword evidence="3" id="KW-1185">Reference proteome</keyword>
<dbReference type="SUPFAM" id="SSF51735">
    <property type="entry name" value="NAD(P)-binding Rossmann-fold domains"/>
    <property type="match status" value="1"/>
</dbReference>
<evidence type="ECO:0000313" key="2">
    <source>
        <dbReference type="EMBL" id="KRL03782.1"/>
    </source>
</evidence>
<protein>
    <submittedName>
        <fullName evidence="2">Saccharopine dehydrogenase related protein</fullName>
    </submittedName>
</protein>
<accession>A0A0R1M6S9</accession>
<dbReference type="EMBL" id="AZDU01000001">
    <property type="protein sequence ID" value="KRL03782.1"/>
    <property type="molecule type" value="Genomic_DNA"/>
</dbReference>
<dbReference type="eggNOG" id="COG0702">
    <property type="taxonomic scope" value="Bacteria"/>
</dbReference>
<dbReference type="InterPro" id="IPR036291">
    <property type="entry name" value="NAD(P)-bd_dom_sf"/>
</dbReference>
<feature type="domain" description="NAD(P)-binding" evidence="1">
    <location>
        <begin position="10"/>
        <end position="194"/>
    </location>
</feature>
<dbReference type="Pfam" id="PF13460">
    <property type="entry name" value="NAD_binding_10"/>
    <property type="match status" value="1"/>
</dbReference>